<evidence type="ECO:0000256" key="3">
    <source>
        <dbReference type="ARBA" id="ARBA00022737"/>
    </source>
</evidence>
<accession>A0A835I558</accession>
<dbReference type="GO" id="GO:0005739">
    <property type="term" value="C:mitochondrion"/>
    <property type="evidence" value="ECO:0007669"/>
    <property type="project" value="UniProtKB-SubCell"/>
</dbReference>
<dbReference type="Pfam" id="PF01535">
    <property type="entry name" value="PPR"/>
    <property type="match status" value="3"/>
</dbReference>
<feature type="repeat" description="PPR" evidence="6">
    <location>
        <begin position="176"/>
        <end position="210"/>
    </location>
</feature>
<comment type="caution">
    <text evidence="7">The sequence shown here is derived from an EMBL/GenBank/DDBJ whole genome shotgun (WGS) entry which is preliminary data.</text>
</comment>
<keyword evidence="5" id="KW-0496">Mitochondrion</keyword>
<feature type="repeat" description="PPR" evidence="6">
    <location>
        <begin position="317"/>
        <end position="351"/>
    </location>
</feature>
<evidence type="ECO:0000313" key="7">
    <source>
        <dbReference type="EMBL" id="KAF9610836.1"/>
    </source>
</evidence>
<reference evidence="7 8" key="1">
    <citation type="submission" date="2020-10" db="EMBL/GenBank/DDBJ databases">
        <title>The Coptis chinensis genome and diversification of protoberbering-type alkaloids.</title>
        <authorList>
            <person name="Wang B."/>
            <person name="Shu S."/>
            <person name="Song C."/>
            <person name="Liu Y."/>
        </authorList>
    </citation>
    <scope>NUCLEOTIDE SEQUENCE [LARGE SCALE GENOMIC DNA]</scope>
    <source>
        <strain evidence="7">HL-2020</strain>
        <tissue evidence="7">Leaf</tissue>
    </source>
</reference>
<sequence length="479" mass="54140">MPQKKPTLYSRISPLGNPRINLVPVLDKWVQEGNKVRYTELQNLLRNLRKRRRYTHALQISEWMGTTGVCTFSSSEHAVQLDLIGRVHGLESAESYFNSLSDEDKSEKTYGALLNCYVREGLTGKSLSHMQKMKEKGMVSTALTYNDLMCLYIKTSEYEKVPGLLNEMKENGVTPDNFSYKMCINSYGKRSSIDEMEKVLEEMENQSHISMDWNTYATIAHIYMKVGLTDKAVATLKKSEKRLTKKDGVGYNYLISLFASIGNKTEVTRLWELKKTACKKIINMDYMTMLGSLVKLKELEDAKKLLKEWESSGNIYDFRVPNVLLGAYTKSGCTEKAEAMLEDLTNNGKVPIPNSWGILAAGYVEKDEMEKALGCMKKAFSVNKSDGGWKPNSTVISSLLHWLGDTCEVKEVEDFVRSLKDLIPINKDVYYALIKANVREGKDVDGILESMKANKIDLDEENGKVLSLKEEGAEYIAAT</sequence>
<dbReference type="OrthoDB" id="429961at2759"/>
<organism evidence="7 8">
    <name type="scientific">Coptis chinensis</name>
    <dbReference type="NCBI Taxonomy" id="261450"/>
    <lineage>
        <taxon>Eukaryota</taxon>
        <taxon>Viridiplantae</taxon>
        <taxon>Streptophyta</taxon>
        <taxon>Embryophyta</taxon>
        <taxon>Tracheophyta</taxon>
        <taxon>Spermatophyta</taxon>
        <taxon>Magnoliopsida</taxon>
        <taxon>Ranunculales</taxon>
        <taxon>Ranunculaceae</taxon>
        <taxon>Coptidoideae</taxon>
        <taxon>Coptis</taxon>
    </lineage>
</organism>
<dbReference type="FunFam" id="1.25.40.10:FF:000385">
    <property type="entry name" value="Pentatricopeptide repeat-containing protein mitochondrial"/>
    <property type="match status" value="1"/>
</dbReference>
<name>A0A835I558_9MAGN</name>
<evidence type="ECO:0000256" key="2">
    <source>
        <dbReference type="ARBA" id="ARBA00007626"/>
    </source>
</evidence>
<evidence type="ECO:0000256" key="6">
    <source>
        <dbReference type="PROSITE-ProRule" id="PRU00708"/>
    </source>
</evidence>
<dbReference type="Proteomes" id="UP000631114">
    <property type="component" value="Unassembled WGS sequence"/>
</dbReference>
<evidence type="ECO:0000256" key="5">
    <source>
        <dbReference type="ARBA" id="ARBA00023128"/>
    </source>
</evidence>
<dbReference type="Pfam" id="PF13812">
    <property type="entry name" value="PPR_3"/>
    <property type="match status" value="1"/>
</dbReference>
<dbReference type="PANTHER" id="PTHR45717:SF20">
    <property type="entry name" value="OS07G0598500 PROTEIN"/>
    <property type="match status" value="1"/>
</dbReference>
<feature type="repeat" description="PPR" evidence="6">
    <location>
        <begin position="141"/>
        <end position="175"/>
    </location>
</feature>
<dbReference type="Gene3D" id="1.25.40.10">
    <property type="entry name" value="Tetratricopeptide repeat domain"/>
    <property type="match status" value="3"/>
</dbReference>
<evidence type="ECO:0000313" key="8">
    <source>
        <dbReference type="Proteomes" id="UP000631114"/>
    </source>
</evidence>
<dbReference type="EMBL" id="JADFTS010000004">
    <property type="protein sequence ID" value="KAF9610836.1"/>
    <property type="molecule type" value="Genomic_DNA"/>
</dbReference>
<feature type="repeat" description="PPR" evidence="6">
    <location>
        <begin position="106"/>
        <end position="140"/>
    </location>
</feature>
<keyword evidence="3" id="KW-0677">Repeat</keyword>
<dbReference type="InterPro" id="IPR011990">
    <property type="entry name" value="TPR-like_helical_dom_sf"/>
</dbReference>
<dbReference type="Pfam" id="PF13041">
    <property type="entry name" value="PPR_2"/>
    <property type="match status" value="1"/>
</dbReference>
<dbReference type="NCBIfam" id="TIGR00756">
    <property type="entry name" value="PPR"/>
    <property type="match status" value="3"/>
</dbReference>
<keyword evidence="8" id="KW-1185">Reference proteome</keyword>
<dbReference type="PANTHER" id="PTHR45717">
    <property type="entry name" value="OS12G0527900 PROTEIN"/>
    <property type="match status" value="1"/>
</dbReference>
<protein>
    <recommendedName>
        <fullName evidence="9">Pentatricopeptide repeat-containing protein</fullName>
    </recommendedName>
</protein>
<dbReference type="InterPro" id="IPR002885">
    <property type="entry name" value="PPR_rpt"/>
</dbReference>
<comment type="subcellular location">
    <subcellularLocation>
        <location evidence="1">Mitochondrion</location>
    </subcellularLocation>
</comment>
<comment type="similarity">
    <text evidence="2">Belongs to the PPR family. P subfamily.</text>
</comment>
<dbReference type="AlphaFoldDB" id="A0A835I558"/>
<gene>
    <name evidence="7" type="ORF">IFM89_025246</name>
</gene>
<dbReference type="PROSITE" id="PS51375">
    <property type="entry name" value="PPR"/>
    <property type="match status" value="4"/>
</dbReference>
<keyword evidence="4" id="KW-0809">Transit peptide</keyword>
<evidence type="ECO:0000256" key="1">
    <source>
        <dbReference type="ARBA" id="ARBA00004173"/>
    </source>
</evidence>
<evidence type="ECO:0000256" key="4">
    <source>
        <dbReference type="ARBA" id="ARBA00022946"/>
    </source>
</evidence>
<dbReference type="GO" id="GO:0003729">
    <property type="term" value="F:mRNA binding"/>
    <property type="evidence" value="ECO:0007669"/>
    <property type="project" value="UniProtKB-ARBA"/>
</dbReference>
<proteinExistence type="inferred from homology"/>
<evidence type="ECO:0008006" key="9">
    <source>
        <dbReference type="Google" id="ProtNLM"/>
    </source>
</evidence>